<reference evidence="2" key="2">
    <citation type="submission" date="2025-08" db="UniProtKB">
        <authorList>
            <consortium name="RefSeq"/>
        </authorList>
    </citation>
    <scope>IDENTIFICATION</scope>
</reference>
<sequence length="142" mass="16358">MLLNSVRHFPENDAFFYPFPFPFLFPFPFPLDCKSVWSRTSSGSSLIQMVEAQVEPPYPPDYEVRALREIATELGKKDWNYNENPCNNKSSWFTPPPPPNVPEAINNSTVTCNCSFPNGECHIDGMLTRTLTKWVYCSFTRH</sequence>
<organism evidence="1 2">
    <name type="scientific">Gossypium hirsutum</name>
    <name type="common">Upland cotton</name>
    <name type="synonym">Gossypium mexicanum</name>
    <dbReference type="NCBI Taxonomy" id="3635"/>
    <lineage>
        <taxon>Eukaryota</taxon>
        <taxon>Viridiplantae</taxon>
        <taxon>Streptophyta</taxon>
        <taxon>Embryophyta</taxon>
        <taxon>Tracheophyta</taxon>
        <taxon>Spermatophyta</taxon>
        <taxon>Magnoliopsida</taxon>
        <taxon>eudicotyledons</taxon>
        <taxon>Gunneridae</taxon>
        <taxon>Pentapetalae</taxon>
        <taxon>rosids</taxon>
        <taxon>malvids</taxon>
        <taxon>Malvales</taxon>
        <taxon>Malvaceae</taxon>
        <taxon>Malvoideae</taxon>
        <taxon>Gossypium</taxon>
    </lineage>
</organism>
<evidence type="ECO:0000313" key="1">
    <source>
        <dbReference type="Proteomes" id="UP000818029"/>
    </source>
</evidence>
<reference evidence="1" key="1">
    <citation type="journal article" date="2020" name="Nat. Genet.">
        <title>Genomic diversifications of five Gossypium allopolyploid species and their impact on cotton improvement.</title>
        <authorList>
            <person name="Chen Z.J."/>
            <person name="Sreedasyam A."/>
            <person name="Ando A."/>
            <person name="Song Q."/>
            <person name="De Santiago L.M."/>
            <person name="Hulse-Kemp A.M."/>
            <person name="Ding M."/>
            <person name="Ye W."/>
            <person name="Kirkbride R.C."/>
            <person name="Jenkins J."/>
            <person name="Plott C."/>
            <person name="Lovell J."/>
            <person name="Lin Y.M."/>
            <person name="Vaughn R."/>
            <person name="Liu B."/>
            <person name="Simpson S."/>
            <person name="Scheffler B.E."/>
            <person name="Wen L."/>
            <person name="Saski C.A."/>
            <person name="Grover C.E."/>
            <person name="Hu G."/>
            <person name="Conover J.L."/>
            <person name="Carlson J.W."/>
            <person name="Shu S."/>
            <person name="Boston L.B."/>
            <person name="Williams M."/>
            <person name="Peterson D.G."/>
            <person name="McGee K."/>
            <person name="Jones D.C."/>
            <person name="Wendel J.F."/>
            <person name="Stelly D.M."/>
            <person name="Grimwood J."/>
            <person name="Schmutz J."/>
        </authorList>
    </citation>
    <scope>NUCLEOTIDE SEQUENCE [LARGE SCALE GENOMIC DNA]</scope>
    <source>
        <strain evidence="1">cv. TM-1</strain>
    </source>
</reference>
<proteinExistence type="predicted"/>
<dbReference type="RefSeq" id="XP_040955226.1">
    <property type="nucleotide sequence ID" value="XM_041099292.1"/>
</dbReference>
<keyword evidence="1" id="KW-1185">Reference proteome</keyword>
<name>A0ABM3AK67_GOSHI</name>
<protein>
    <submittedName>
        <fullName evidence="2">Uncharacterized protein isoform X1</fullName>
    </submittedName>
</protein>
<accession>A0ABM3AK67</accession>
<gene>
    <name evidence="2" type="primary">LOC121220101</name>
</gene>
<dbReference type="GeneID" id="121220101"/>
<dbReference type="Proteomes" id="UP000818029">
    <property type="component" value="Chromosome D08"/>
</dbReference>
<evidence type="ECO:0000313" key="2">
    <source>
        <dbReference type="RefSeq" id="XP_040955226.1"/>
    </source>
</evidence>